<dbReference type="AlphaFoldDB" id="A0A1U9KSP3"/>
<evidence type="ECO:0000313" key="10">
    <source>
        <dbReference type="Proteomes" id="UP000188604"/>
    </source>
</evidence>
<evidence type="ECO:0000256" key="4">
    <source>
        <dbReference type="ARBA" id="ARBA00016377"/>
    </source>
</evidence>
<evidence type="ECO:0000256" key="1">
    <source>
        <dbReference type="ARBA" id="ARBA00000847"/>
    </source>
</evidence>
<dbReference type="SUPFAM" id="SSF55811">
    <property type="entry name" value="Nudix"/>
    <property type="match status" value="1"/>
</dbReference>
<comment type="catalytic activity">
    <reaction evidence="1">
        <text>GDP-alpha-D-mannose + H2O = alpha-D-mannose 1-phosphate + GMP + 2 H(+)</text>
        <dbReference type="Rhea" id="RHEA:27978"/>
        <dbReference type="ChEBI" id="CHEBI:15377"/>
        <dbReference type="ChEBI" id="CHEBI:15378"/>
        <dbReference type="ChEBI" id="CHEBI:57527"/>
        <dbReference type="ChEBI" id="CHEBI:58115"/>
        <dbReference type="ChEBI" id="CHEBI:58409"/>
    </reaction>
</comment>
<dbReference type="EMBL" id="CP014691">
    <property type="protein sequence ID" value="AQS88861.1"/>
    <property type="molecule type" value="Genomic_DNA"/>
</dbReference>
<dbReference type="Pfam" id="PF00293">
    <property type="entry name" value="NUDIX"/>
    <property type="match status" value="1"/>
</dbReference>
<evidence type="ECO:0000256" key="2">
    <source>
        <dbReference type="ARBA" id="ARBA00001946"/>
    </source>
</evidence>
<evidence type="ECO:0000256" key="6">
    <source>
        <dbReference type="ARBA" id="ARBA00032162"/>
    </source>
</evidence>
<dbReference type="KEGG" id="nch:A0U93_14060"/>
<dbReference type="Gene3D" id="3.90.79.10">
    <property type="entry name" value="Nucleoside Triphosphate Pyrophosphohydrolase"/>
    <property type="match status" value="1"/>
</dbReference>
<evidence type="ECO:0000256" key="7">
    <source>
        <dbReference type="ARBA" id="ARBA00032272"/>
    </source>
</evidence>
<organism evidence="9 10">
    <name type="scientific">Neoasaia chiangmaiensis</name>
    <dbReference type="NCBI Taxonomy" id="320497"/>
    <lineage>
        <taxon>Bacteria</taxon>
        <taxon>Pseudomonadati</taxon>
        <taxon>Pseudomonadota</taxon>
        <taxon>Alphaproteobacteria</taxon>
        <taxon>Acetobacterales</taxon>
        <taxon>Acetobacteraceae</taxon>
        <taxon>Neoasaia</taxon>
    </lineage>
</organism>
<dbReference type="GO" id="GO:0019693">
    <property type="term" value="P:ribose phosphate metabolic process"/>
    <property type="evidence" value="ECO:0007669"/>
    <property type="project" value="TreeGrafter"/>
</dbReference>
<dbReference type="CDD" id="cd03424">
    <property type="entry name" value="NUDIX_ADPRase_Nudt5_UGPPase_Nudt14"/>
    <property type="match status" value="1"/>
</dbReference>
<proteinExistence type="inferred from homology"/>
<name>A0A1U9KSP3_9PROT</name>
<keyword evidence="5 9" id="KW-0378">Hydrolase</keyword>
<feature type="domain" description="Nudix hydrolase" evidence="8">
    <location>
        <begin position="73"/>
        <end position="221"/>
    </location>
</feature>
<dbReference type="GO" id="GO:0080041">
    <property type="term" value="F:ADP-ribose pyrophosphohydrolase activity"/>
    <property type="evidence" value="ECO:0007669"/>
    <property type="project" value="TreeGrafter"/>
</dbReference>
<dbReference type="Proteomes" id="UP000188604">
    <property type="component" value="Chromosome"/>
</dbReference>
<keyword evidence="10" id="KW-1185">Reference proteome</keyword>
<dbReference type="GO" id="GO:0006753">
    <property type="term" value="P:nucleoside phosphate metabolic process"/>
    <property type="evidence" value="ECO:0007669"/>
    <property type="project" value="TreeGrafter"/>
</dbReference>
<evidence type="ECO:0000256" key="5">
    <source>
        <dbReference type="ARBA" id="ARBA00022801"/>
    </source>
</evidence>
<dbReference type="PANTHER" id="PTHR11839:SF18">
    <property type="entry name" value="NUDIX HYDROLASE DOMAIN-CONTAINING PROTEIN"/>
    <property type="match status" value="1"/>
</dbReference>
<dbReference type="OrthoDB" id="5292471at2"/>
<dbReference type="GO" id="GO:0080042">
    <property type="term" value="F:ADP-glucose pyrophosphohydrolase activity"/>
    <property type="evidence" value="ECO:0007669"/>
    <property type="project" value="TreeGrafter"/>
</dbReference>
<evidence type="ECO:0000259" key="8">
    <source>
        <dbReference type="PROSITE" id="PS51462"/>
    </source>
</evidence>
<dbReference type="PROSITE" id="PS51462">
    <property type="entry name" value="NUDIX"/>
    <property type="match status" value="1"/>
</dbReference>
<dbReference type="InterPro" id="IPR000086">
    <property type="entry name" value="NUDIX_hydrolase_dom"/>
</dbReference>
<dbReference type="RefSeq" id="WP_077807911.1">
    <property type="nucleotide sequence ID" value="NZ_BJXS01000001.1"/>
</dbReference>
<reference evidence="9 10" key="1">
    <citation type="submission" date="2016-03" db="EMBL/GenBank/DDBJ databases">
        <title>Acetic acid bacteria sequencing.</title>
        <authorList>
            <person name="Brandt J."/>
            <person name="Jakob F."/>
            <person name="Vogel R.F."/>
        </authorList>
    </citation>
    <scope>NUCLEOTIDE SEQUENCE [LARGE SCALE GENOMIC DNA]</scope>
    <source>
        <strain evidence="9 10">NBRC 101099</strain>
    </source>
</reference>
<comment type="cofactor">
    <cofactor evidence="2">
        <name>Mg(2+)</name>
        <dbReference type="ChEBI" id="CHEBI:18420"/>
    </cofactor>
</comment>
<evidence type="ECO:0000256" key="3">
    <source>
        <dbReference type="ARBA" id="ARBA00007275"/>
    </source>
</evidence>
<gene>
    <name evidence="9" type="ORF">A0U93_14060</name>
</gene>
<accession>A0A1U9KSP3</accession>
<evidence type="ECO:0000313" key="9">
    <source>
        <dbReference type="EMBL" id="AQS88861.1"/>
    </source>
</evidence>
<protein>
    <recommendedName>
        <fullName evidence="4">GDP-mannose pyrophosphatase</fullName>
    </recommendedName>
    <alternativeName>
        <fullName evidence="6">GDP-mannose hydrolase</fullName>
    </alternativeName>
    <alternativeName>
        <fullName evidence="7">GDPMK</fullName>
    </alternativeName>
</protein>
<dbReference type="InterPro" id="IPR015797">
    <property type="entry name" value="NUDIX_hydrolase-like_dom_sf"/>
</dbReference>
<comment type="similarity">
    <text evidence="3">Belongs to the Nudix hydrolase family. NudK subfamily.</text>
</comment>
<dbReference type="STRING" id="320497.A0U93_14060"/>
<sequence length="232" mass="25564">MQISFAADIPADRYDAIRQASHFQRWIARSSASFELRRVHVRDAVMFGTRIGFIFLEADALHEGNPVPKYALLRGDAVSVLVVLRRPGEPDRTLLTCEPRLPVGRSDILSLPAGMLDGGTFSSTALRELAEEIGADLPVKADDLIELTRVWTTPGGCDEEIGLYYTELDISADLLAKLQDRATGNADEHEHIVVRVIELDALPSIGMTDAKTLLSYTLYKQRVSEGQTAATR</sequence>
<dbReference type="PANTHER" id="PTHR11839">
    <property type="entry name" value="UDP/ADP-SUGAR PYROPHOSPHATASE"/>
    <property type="match status" value="1"/>
</dbReference>